<keyword evidence="1" id="KW-0677">Repeat</keyword>
<dbReference type="GO" id="GO:0008061">
    <property type="term" value="F:chitin binding"/>
    <property type="evidence" value="ECO:0007669"/>
    <property type="project" value="InterPro"/>
</dbReference>
<dbReference type="SMART" id="SM00636">
    <property type="entry name" value="Glyco_18"/>
    <property type="match status" value="1"/>
</dbReference>
<dbReference type="Pfam" id="PF00704">
    <property type="entry name" value="Glyco_hydro_18"/>
    <property type="match status" value="1"/>
</dbReference>
<feature type="domain" description="SLH" evidence="3">
    <location>
        <begin position="481"/>
        <end position="536"/>
    </location>
</feature>
<feature type="signal peptide" evidence="2">
    <location>
        <begin position="1"/>
        <end position="31"/>
    </location>
</feature>
<proteinExistence type="predicted"/>
<dbReference type="Pfam" id="PF00395">
    <property type="entry name" value="SLH"/>
    <property type="match status" value="3"/>
</dbReference>
<evidence type="ECO:0000259" key="3">
    <source>
        <dbReference type="PROSITE" id="PS51272"/>
    </source>
</evidence>
<organism evidence="5 6">
    <name type="scientific">Maledivibacter halophilus</name>
    <dbReference type="NCBI Taxonomy" id="36842"/>
    <lineage>
        <taxon>Bacteria</taxon>
        <taxon>Bacillati</taxon>
        <taxon>Bacillota</taxon>
        <taxon>Clostridia</taxon>
        <taxon>Peptostreptococcales</taxon>
        <taxon>Caminicellaceae</taxon>
        <taxon>Maledivibacter</taxon>
    </lineage>
</organism>
<evidence type="ECO:0000256" key="1">
    <source>
        <dbReference type="ARBA" id="ARBA00022737"/>
    </source>
</evidence>
<dbReference type="AlphaFoldDB" id="A0A1T5KI43"/>
<dbReference type="InterPro" id="IPR001223">
    <property type="entry name" value="Glyco_hydro18_cat"/>
</dbReference>
<keyword evidence="2" id="KW-0732">Signal</keyword>
<feature type="domain" description="SLH" evidence="3">
    <location>
        <begin position="354"/>
        <end position="414"/>
    </location>
</feature>
<sequence length="536" mass="61349">MSNRKFVKKIAVLSSALLLTGMALFPNGTYAQMKKLNMSYIYFGNTNLYSSYVEKTQNSLNVISPNYFNLDENGNLQIVSINESFINEMHNKNIKVIPFLSNHWDRNLGRTAFENKEALVNDLYKTIMESNLDGINIDIENLTESDRDDYTDFVKLLRKKLPNNKIISVAVAPNPYNTDKGWQGSYDYEELSKYSDHLVIMTYDESYPGGPEGPVASIDFVEKSIKNALKEVPSEKILLGIPFFGRVWSEDGKIKGQGISIKQVNELIEDYDSKVIYDDKEESPKVIIDIKPYDKEPTLYGTKLEAGTYTIWYENNQSIKNKLRLVQKYNLKGSASWSLGQEDDKIWNHYGSWLNGYYFNDVENHWAEESIFNMLNKNIMKGTSDSSFSPDKALTRAQGAVILVRALGLEKPNNMGANFKDISSDYWAKEEIDIASYHGIIEGYGDGSFMPEKPVTREEMAVMLDRVVSENYENIFNEITFDDIDNKRWSYKSVSQMVKAGIIKGFEDNTFRPMENITRGQVAALMDRIIPYLENK</sequence>
<dbReference type="Gene3D" id="3.20.20.80">
    <property type="entry name" value="Glycosidases"/>
    <property type="match status" value="1"/>
</dbReference>
<dbReference type="PROSITE" id="PS51272">
    <property type="entry name" value="SLH"/>
    <property type="match status" value="3"/>
</dbReference>
<dbReference type="InterPro" id="IPR029070">
    <property type="entry name" value="Chitinase_insertion_sf"/>
</dbReference>
<dbReference type="InterPro" id="IPR017853">
    <property type="entry name" value="GH"/>
</dbReference>
<feature type="domain" description="GH18" evidence="4">
    <location>
        <begin position="37"/>
        <end position="357"/>
    </location>
</feature>
<gene>
    <name evidence="5" type="ORF">SAMN02194393_01809</name>
</gene>
<accession>A0A1T5KI43</accession>
<dbReference type="EMBL" id="FUZT01000004">
    <property type="protein sequence ID" value="SKC63008.1"/>
    <property type="molecule type" value="Genomic_DNA"/>
</dbReference>
<dbReference type="InterPro" id="IPR011583">
    <property type="entry name" value="Chitinase_II/V-like_cat"/>
</dbReference>
<name>A0A1T5KI43_9FIRM</name>
<evidence type="ECO:0000313" key="6">
    <source>
        <dbReference type="Proteomes" id="UP000190285"/>
    </source>
</evidence>
<dbReference type="PROSITE" id="PS51910">
    <property type="entry name" value="GH18_2"/>
    <property type="match status" value="1"/>
</dbReference>
<protein>
    <submittedName>
        <fullName evidence="5">Spore germination protein YaaH</fullName>
    </submittedName>
</protein>
<dbReference type="Proteomes" id="UP000190285">
    <property type="component" value="Unassembled WGS sequence"/>
</dbReference>
<feature type="domain" description="SLH" evidence="3">
    <location>
        <begin position="415"/>
        <end position="478"/>
    </location>
</feature>
<dbReference type="OrthoDB" id="9775889at2"/>
<dbReference type="Gene3D" id="3.10.50.10">
    <property type="match status" value="1"/>
</dbReference>
<evidence type="ECO:0000313" key="5">
    <source>
        <dbReference type="EMBL" id="SKC63008.1"/>
    </source>
</evidence>
<dbReference type="GO" id="GO:0005975">
    <property type="term" value="P:carbohydrate metabolic process"/>
    <property type="evidence" value="ECO:0007669"/>
    <property type="project" value="InterPro"/>
</dbReference>
<dbReference type="InterPro" id="IPR001119">
    <property type="entry name" value="SLH_dom"/>
</dbReference>
<reference evidence="5 6" key="1">
    <citation type="submission" date="2017-02" db="EMBL/GenBank/DDBJ databases">
        <authorList>
            <person name="Peterson S.W."/>
        </authorList>
    </citation>
    <scope>NUCLEOTIDE SEQUENCE [LARGE SCALE GENOMIC DNA]</scope>
    <source>
        <strain evidence="5 6">M1</strain>
    </source>
</reference>
<evidence type="ECO:0000256" key="2">
    <source>
        <dbReference type="SAM" id="SignalP"/>
    </source>
</evidence>
<evidence type="ECO:0000259" key="4">
    <source>
        <dbReference type="PROSITE" id="PS51910"/>
    </source>
</evidence>
<dbReference type="PANTHER" id="PTHR46066:SF2">
    <property type="entry name" value="CHITINASE DOMAIN-CONTAINING PROTEIN 1"/>
    <property type="match status" value="1"/>
</dbReference>
<keyword evidence="6" id="KW-1185">Reference proteome</keyword>
<feature type="chain" id="PRO_5013250751" evidence="2">
    <location>
        <begin position="32"/>
        <end position="536"/>
    </location>
</feature>
<dbReference type="RefSeq" id="WP_079491010.1">
    <property type="nucleotide sequence ID" value="NZ_FUZT01000004.1"/>
</dbReference>
<dbReference type="PANTHER" id="PTHR46066">
    <property type="entry name" value="CHITINASE DOMAIN-CONTAINING PROTEIN 1 FAMILY MEMBER"/>
    <property type="match status" value="1"/>
</dbReference>
<dbReference type="SUPFAM" id="SSF51445">
    <property type="entry name" value="(Trans)glycosidases"/>
    <property type="match status" value="1"/>
</dbReference>
<dbReference type="STRING" id="36842.SAMN02194393_01809"/>